<keyword evidence="1" id="KW-0732">Signal</keyword>
<sequence>MTLLSKKALLNLSWLLAVGCGLFASSLAQAKDILTATPVTYMLAAELTKGTAITTSYLPPKRYGVQRMPNWFNSKGAELTAKAAKQAKVVITLGAIWPHDPLYVHARMGNIGIIEIDASQAISPRAQGVASLRLEDGSSSLFAWLNPTNLARMTAIVSDDLQRVWPQASASIEANKQKLMLDIRQLINQQQNALFDADVHSVVLLSTELEDFASGNQLFVVDRFTAPELEWTEKDKTALIQLLNDDESLWLLTARKPSKVLKALVPNPERILVVDSVDRWGRSGIDSDSPLQRWQLQL</sequence>
<reference evidence="2 3" key="1">
    <citation type="submission" date="2012-12" db="EMBL/GenBank/DDBJ databases">
        <title>Genome Assembly of Photobacterium sp. AK15.</title>
        <authorList>
            <person name="Khatri I."/>
            <person name="Vaidya B."/>
            <person name="Srinivas T.N.R."/>
            <person name="Subramanian S."/>
            <person name="Pinnaka A."/>
        </authorList>
    </citation>
    <scope>NUCLEOTIDE SEQUENCE [LARGE SCALE GENOMIC DNA]</scope>
    <source>
        <strain evidence="2 3">AK15</strain>
    </source>
</reference>
<comment type="caution">
    <text evidence="2">The sequence shown here is derived from an EMBL/GenBank/DDBJ whole genome shotgun (WGS) entry which is preliminary data.</text>
</comment>
<feature type="chain" id="PRO_5003992764" evidence="1">
    <location>
        <begin position="31"/>
        <end position="298"/>
    </location>
</feature>
<dbReference type="SUPFAM" id="SSF53807">
    <property type="entry name" value="Helical backbone' metal receptor"/>
    <property type="match status" value="1"/>
</dbReference>
<dbReference type="PROSITE" id="PS51257">
    <property type="entry name" value="PROKAR_LIPOPROTEIN"/>
    <property type="match status" value="1"/>
</dbReference>
<gene>
    <name evidence="2" type="ORF">C942_01034</name>
</gene>
<dbReference type="RefSeq" id="WP_007466172.1">
    <property type="nucleotide sequence ID" value="NZ_AMZO01000018.1"/>
</dbReference>
<evidence type="ECO:0000313" key="3">
    <source>
        <dbReference type="Proteomes" id="UP000011134"/>
    </source>
</evidence>
<dbReference type="PATRIC" id="fig|1056511.3.peg.2527"/>
<protein>
    <submittedName>
        <fullName evidence="2">ABC transporter</fullName>
    </submittedName>
</protein>
<accession>L8J969</accession>
<organism evidence="2 3">
    <name type="scientific">Photobacterium marinum</name>
    <dbReference type="NCBI Taxonomy" id="1056511"/>
    <lineage>
        <taxon>Bacteria</taxon>
        <taxon>Pseudomonadati</taxon>
        <taxon>Pseudomonadota</taxon>
        <taxon>Gammaproteobacteria</taxon>
        <taxon>Vibrionales</taxon>
        <taxon>Vibrionaceae</taxon>
        <taxon>Photobacterium</taxon>
    </lineage>
</organism>
<keyword evidence="3" id="KW-1185">Reference proteome</keyword>
<proteinExistence type="predicted"/>
<dbReference type="EMBL" id="AMZO01000018">
    <property type="protein sequence ID" value="ELR65420.1"/>
    <property type="molecule type" value="Genomic_DNA"/>
</dbReference>
<feature type="signal peptide" evidence="1">
    <location>
        <begin position="1"/>
        <end position="30"/>
    </location>
</feature>
<evidence type="ECO:0000256" key="1">
    <source>
        <dbReference type="SAM" id="SignalP"/>
    </source>
</evidence>
<evidence type="ECO:0000313" key="2">
    <source>
        <dbReference type="EMBL" id="ELR65420.1"/>
    </source>
</evidence>
<dbReference type="Gene3D" id="3.40.50.1980">
    <property type="entry name" value="Nitrogenase molybdenum iron protein domain"/>
    <property type="match status" value="1"/>
</dbReference>
<name>L8J969_9GAMM</name>
<dbReference type="Proteomes" id="UP000011134">
    <property type="component" value="Unassembled WGS sequence"/>
</dbReference>
<dbReference type="AlphaFoldDB" id="L8J969"/>